<sequence length="84" mass="9715">MSQQQRAAALLRQAADLLNVNTSDRNTQYQHLHQLPLSVAVVLQRQFLRSTVKVNKTCMGMQIQELWQCQHWTIKPRCNQVGIT</sequence>
<accession>A0A9D4RQ52</accession>
<dbReference type="AlphaFoldDB" id="A0A9D4RQ52"/>
<gene>
    <name evidence="1" type="ORF">DPMN_037777</name>
</gene>
<protein>
    <submittedName>
        <fullName evidence="1">Uncharacterized protein</fullName>
    </submittedName>
</protein>
<reference evidence="1" key="2">
    <citation type="submission" date="2020-11" db="EMBL/GenBank/DDBJ databases">
        <authorList>
            <person name="McCartney M.A."/>
            <person name="Auch B."/>
            <person name="Kono T."/>
            <person name="Mallez S."/>
            <person name="Becker A."/>
            <person name="Gohl D.M."/>
            <person name="Silverstein K.A.T."/>
            <person name="Koren S."/>
            <person name="Bechman K.B."/>
            <person name="Herman A."/>
            <person name="Abrahante J.E."/>
            <person name="Garbe J."/>
        </authorList>
    </citation>
    <scope>NUCLEOTIDE SEQUENCE</scope>
    <source>
        <strain evidence="1">Duluth1</strain>
        <tissue evidence="1">Whole animal</tissue>
    </source>
</reference>
<evidence type="ECO:0000313" key="2">
    <source>
        <dbReference type="Proteomes" id="UP000828390"/>
    </source>
</evidence>
<proteinExistence type="predicted"/>
<evidence type="ECO:0000313" key="1">
    <source>
        <dbReference type="EMBL" id="KAH3874532.1"/>
    </source>
</evidence>
<reference evidence="1" key="1">
    <citation type="journal article" date="2019" name="bioRxiv">
        <title>The Genome of the Zebra Mussel, Dreissena polymorpha: A Resource for Invasive Species Research.</title>
        <authorList>
            <person name="McCartney M.A."/>
            <person name="Auch B."/>
            <person name="Kono T."/>
            <person name="Mallez S."/>
            <person name="Zhang Y."/>
            <person name="Obille A."/>
            <person name="Becker A."/>
            <person name="Abrahante J.E."/>
            <person name="Garbe J."/>
            <person name="Badalamenti J.P."/>
            <person name="Herman A."/>
            <person name="Mangelson H."/>
            <person name="Liachko I."/>
            <person name="Sullivan S."/>
            <person name="Sone E.D."/>
            <person name="Koren S."/>
            <person name="Silverstein K.A.T."/>
            <person name="Beckman K.B."/>
            <person name="Gohl D.M."/>
        </authorList>
    </citation>
    <scope>NUCLEOTIDE SEQUENCE</scope>
    <source>
        <strain evidence="1">Duluth1</strain>
        <tissue evidence="1">Whole animal</tissue>
    </source>
</reference>
<dbReference type="Proteomes" id="UP000828390">
    <property type="component" value="Unassembled WGS sequence"/>
</dbReference>
<keyword evidence="2" id="KW-1185">Reference proteome</keyword>
<organism evidence="1 2">
    <name type="scientific">Dreissena polymorpha</name>
    <name type="common">Zebra mussel</name>
    <name type="synonym">Mytilus polymorpha</name>
    <dbReference type="NCBI Taxonomy" id="45954"/>
    <lineage>
        <taxon>Eukaryota</taxon>
        <taxon>Metazoa</taxon>
        <taxon>Spiralia</taxon>
        <taxon>Lophotrochozoa</taxon>
        <taxon>Mollusca</taxon>
        <taxon>Bivalvia</taxon>
        <taxon>Autobranchia</taxon>
        <taxon>Heteroconchia</taxon>
        <taxon>Euheterodonta</taxon>
        <taxon>Imparidentia</taxon>
        <taxon>Neoheterodontei</taxon>
        <taxon>Myida</taxon>
        <taxon>Dreissenoidea</taxon>
        <taxon>Dreissenidae</taxon>
        <taxon>Dreissena</taxon>
    </lineage>
</organism>
<name>A0A9D4RQ52_DREPO</name>
<dbReference type="EMBL" id="JAIWYP010000002">
    <property type="protein sequence ID" value="KAH3874532.1"/>
    <property type="molecule type" value="Genomic_DNA"/>
</dbReference>
<comment type="caution">
    <text evidence="1">The sequence shown here is derived from an EMBL/GenBank/DDBJ whole genome shotgun (WGS) entry which is preliminary data.</text>
</comment>